<dbReference type="InterPro" id="IPR027417">
    <property type="entry name" value="P-loop_NTPase"/>
</dbReference>
<comment type="similarity">
    <text evidence="1">Belongs to the TRAFAC class TrmE-Era-EngA-EngB-Septin-like GTPase superfamily. AIG1/Toc34/Toc159-like paraseptin GTPase family. IAN subfamily.</text>
</comment>
<feature type="domain" description="AIG1-type G" evidence="4">
    <location>
        <begin position="21"/>
        <end position="229"/>
    </location>
</feature>
<dbReference type="EMBL" id="QPKB01000003">
    <property type="protein sequence ID" value="RWR78710.1"/>
    <property type="molecule type" value="Genomic_DNA"/>
</dbReference>
<dbReference type="Proteomes" id="UP000283530">
    <property type="component" value="Unassembled WGS sequence"/>
</dbReference>
<dbReference type="PANTHER" id="PTHR10903:SF184">
    <property type="entry name" value="GTP-BINDING PROTEIN A"/>
    <property type="match status" value="1"/>
</dbReference>
<dbReference type="GO" id="GO:0005525">
    <property type="term" value="F:GTP binding"/>
    <property type="evidence" value="ECO:0007669"/>
    <property type="project" value="UniProtKB-KW"/>
</dbReference>
<sequence length="582" mass="65250">MRFSSNSSNVIDNDWELPSSYGVTTVVLVGRTGNSKSATGNSILGRKAFKSKTSSNGVTSVCEMQSSILEDGHFLNVIDTPGLFDFSEKSELIGNEIVKCIEMAKDGIHAFLLVFSVRSRFSREEEAVFQCLRNFFGERITDYFILVFTGGDDLEEDEESLEDYLGNRCPEPLQNILWSCEDRVVLFDNRTNDRIKEAKQVDRLLSLVNKLVNVNGGQPFSDEIFKQAKVKNCLLILNYVTLNANTVLQEMEALKQHNGNETPEIELIPQKYEDQLKQINETLAEEKAARLEAQKAAQECHEQSVKENLQLVQTLKSAQNEIEHLPMAMKVIDDPFQLAFSANSVITVALFGRTGNGKRATGNSILGRKAFISKASSSGVTDTSEMQCTVLEDGQILNVIDTPGLFDFSIESEVMGREIVNCIELAKDGIHAVLVVFSVRTRFTREEEGVLQKFQNYFGEKITNYVIVVFTGGDELEQDDVTLEEYIGSCCPDPLLKLLNQCKGRVVLFDNRTRDGTKKAQQVHQFLSLVNMVVNENGGQPYSKDDFKKIKVKRVLIYPKNLSVSGHLMILNAILLFRKLKP</sequence>
<proteinExistence type="inferred from homology"/>
<keyword evidence="6" id="KW-1185">Reference proteome</keyword>
<evidence type="ECO:0000256" key="1">
    <source>
        <dbReference type="ARBA" id="ARBA00008535"/>
    </source>
</evidence>
<dbReference type="SUPFAM" id="SSF52540">
    <property type="entry name" value="P-loop containing nucleoside triphosphate hydrolases"/>
    <property type="match status" value="2"/>
</dbReference>
<reference evidence="5 6" key="1">
    <citation type="journal article" date="2019" name="Nat. Plants">
        <title>Stout camphor tree genome fills gaps in understanding of flowering plant genome evolution.</title>
        <authorList>
            <person name="Chaw S.M."/>
            <person name="Liu Y.C."/>
            <person name="Wu Y.W."/>
            <person name="Wang H.Y."/>
            <person name="Lin C.I."/>
            <person name="Wu C.S."/>
            <person name="Ke H.M."/>
            <person name="Chang L.Y."/>
            <person name="Hsu C.Y."/>
            <person name="Yang H.T."/>
            <person name="Sudianto E."/>
            <person name="Hsu M.H."/>
            <person name="Wu K.P."/>
            <person name="Wang L.N."/>
            <person name="Leebens-Mack J.H."/>
            <person name="Tsai I.J."/>
        </authorList>
    </citation>
    <scope>NUCLEOTIDE SEQUENCE [LARGE SCALE GENOMIC DNA]</scope>
    <source>
        <strain evidence="6">cv. Chaw 1501</strain>
        <tissue evidence="5">Young leaves</tissue>
    </source>
</reference>
<organism evidence="5 6">
    <name type="scientific">Cinnamomum micranthum f. kanehirae</name>
    <dbReference type="NCBI Taxonomy" id="337451"/>
    <lineage>
        <taxon>Eukaryota</taxon>
        <taxon>Viridiplantae</taxon>
        <taxon>Streptophyta</taxon>
        <taxon>Embryophyta</taxon>
        <taxon>Tracheophyta</taxon>
        <taxon>Spermatophyta</taxon>
        <taxon>Magnoliopsida</taxon>
        <taxon>Magnoliidae</taxon>
        <taxon>Laurales</taxon>
        <taxon>Lauraceae</taxon>
        <taxon>Cinnamomum</taxon>
    </lineage>
</organism>
<dbReference type="Gene3D" id="3.40.50.300">
    <property type="entry name" value="P-loop containing nucleotide triphosphate hydrolases"/>
    <property type="match status" value="2"/>
</dbReference>
<feature type="domain" description="AIG1-type G" evidence="4">
    <location>
        <begin position="343"/>
        <end position="551"/>
    </location>
</feature>
<dbReference type="InterPro" id="IPR006703">
    <property type="entry name" value="G_AIG1"/>
</dbReference>
<protein>
    <submittedName>
        <fullName evidence="5">Protein AIG1</fullName>
    </submittedName>
</protein>
<keyword evidence="2" id="KW-0547">Nucleotide-binding</keyword>
<evidence type="ECO:0000256" key="2">
    <source>
        <dbReference type="ARBA" id="ARBA00022741"/>
    </source>
</evidence>
<name>A0A443NJI9_9MAGN</name>
<dbReference type="Pfam" id="PF04548">
    <property type="entry name" value="AIG1"/>
    <property type="match status" value="2"/>
</dbReference>
<dbReference type="AlphaFoldDB" id="A0A443NJI9"/>
<dbReference type="PANTHER" id="PTHR10903">
    <property type="entry name" value="GTPASE, IMAP FAMILY MEMBER-RELATED"/>
    <property type="match status" value="1"/>
</dbReference>
<dbReference type="STRING" id="337451.A0A443NJI9"/>
<keyword evidence="3" id="KW-0342">GTP-binding</keyword>
<dbReference type="PROSITE" id="PS51720">
    <property type="entry name" value="G_AIG1"/>
    <property type="match status" value="2"/>
</dbReference>
<accession>A0A443NJI9</accession>
<evidence type="ECO:0000313" key="5">
    <source>
        <dbReference type="EMBL" id="RWR78710.1"/>
    </source>
</evidence>
<evidence type="ECO:0000256" key="3">
    <source>
        <dbReference type="ARBA" id="ARBA00023134"/>
    </source>
</evidence>
<dbReference type="OrthoDB" id="8954335at2759"/>
<dbReference type="FunFam" id="3.40.50.300:FF:000840">
    <property type="entry name" value="Immune-associated nucleotide-binding protein 9"/>
    <property type="match status" value="2"/>
</dbReference>
<evidence type="ECO:0000259" key="4">
    <source>
        <dbReference type="PROSITE" id="PS51720"/>
    </source>
</evidence>
<evidence type="ECO:0000313" key="6">
    <source>
        <dbReference type="Proteomes" id="UP000283530"/>
    </source>
</evidence>
<dbReference type="CDD" id="cd01852">
    <property type="entry name" value="AIG1"/>
    <property type="match status" value="2"/>
</dbReference>
<gene>
    <name evidence="5" type="ORF">CKAN_00725400</name>
</gene>
<dbReference type="InterPro" id="IPR045058">
    <property type="entry name" value="GIMA/IAN/Toc"/>
</dbReference>
<comment type="caution">
    <text evidence="5">The sequence shown here is derived from an EMBL/GenBank/DDBJ whole genome shotgun (WGS) entry which is preliminary data.</text>
</comment>